<accession>A0A7S2QN41</accession>
<keyword evidence="2" id="KW-0326">Glycosidase</keyword>
<dbReference type="InterPro" id="IPR000322">
    <property type="entry name" value="Glyco_hydro_31_TIM"/>
</dbReference>
<dbReference type="SUPFAM" id="SSF51011">
    <property type="entry name" value="Glycosyl hydrolase domain"/>
    <property type="match status" value="1"/>
</dbReference>
<sequence>MGPVVVKGAWRFTAVTDRVVRIEHDGAARFVDEPTAAFVRSPPKGAWLSDGAVSNDWAELNTTGICVRYRPDVSPDAGTVVVTSRANELFRWTWGDDPADGNLRGTARTMDAGAETLDLNCNNKVSPTMDNSQMHCTWGLVSRKGWAVVNDTGMPVLSEDWFAPSRNTVDVSVFVHGLDFKGAMVDFFHAAGPPPTPPRWALGTMFTRWFNFDSDSTIAAIDDFESRSMPLDAWIFDMNWHLYGPWGAFTWNANSFPRLQSMLDEIRGRGLPIGANMHEHDGIRQNEQTYAEVCKALGRAPGQDIPFDLYNQSYAMAQEHIAIAELDSTAIRQGIDFSWIDYQQGEDDHFEGTRVPNLNPTIVLNYLRFTGKVGAQQGPTWPRGMVLSRWGGLGNHRYPLGFSGDQAHSWKGLAFLPYFTSTAANVGYNYWSHDTVGGDQGDAADYELSVRWVQTSAWSPVLRFHDKGAGNGQCSTSDVCARVSPWDLPNAFFEPIRRALQERDELIPYIYTAATKSAATGLALVRPMYYEDPADDSLYGLDAQYLFGPDMVISPITAPSGPEAKGFEQALGAVNWTVFAPRSPGGWVDRLNGDLYSTAEAGTQVRSVYGISDVPGLVRQGAVVPLRPPAPRGSSRLARAKQTLDAIEFRIAPADAFYTPGGRISASVEVVDDDGVSTDYLNGNQLRITCNYTFRGGRFDVDFNAAGGFPGQPYRVDVRLAFPQLPPMKGSLVTSAEASINYDEELVYDRSMLGSVFTLKGILLRELPGVSAHLELDPAYGAGLPNLVGVLGRVRRARYIKDALDRLGVTYGDNRASLTSYVLAGTQMSPEFAADLPKLWDAAMAETKALLDGDKGLKSDSRRARFVAAMAAGGAGADQGPPEAPEEVVALV</sequence>
<dbReference type="GO" id="GO:0006491">
    <property type="term" value="P:N-glycan processing"/>
    <property type="evidence" value="ECO:0007669"/>
    <property type="project" value="TreeGrafter"/>
</dbReference>
<dbReference type="GO" id="GO:0090599">
    <property type="term" value="F:alpha-glucosidase activity"/>
    <property type="evidence" value="ECO:0007669"/>
    <property type="project" value="TreeGrafter"/>
</dbReference>
<dbReference type="InterPro" id="IPR017853">
    <property type="entry name" value="GH"/>
</dbReference>
<evidence type="ECO:0000313" key="5">
    <source>
        <dbReference type="EMBL" id="CAD9646872.1"/>
    </source>
</evidence>
<dbReference type="EMBL" id="HBGW01102382">
    <property type="protein sequence ID" value="CAD9646872.1"/>
    <property type="molecule type" value="Transcribed_RNA"/>
</dbReference>
<dbReference type="Pfam" id="PF21365">
    <property type="entry name" value="Glyco_hydro_31_3rd"/>
    <property type="match status" value="1"/>
</dbReference>
<gene>
    <name evidence="5" type="ORF">BRAN1462_LOCUS64694</name>
</gene>
<proteinExistence type="inferred from homology"/>
<dbReference type="Gene3D" id="2.60.40.1180">
    <property type="entry name" value="Golgi alpha-mannosidase II"/>
    <property type="match status" value="1"/>
</dbReference>
<evidence type="ECO:0000259" key="4">
    <source>
        <dbReference type="Pfam" id="PF21365"/>
    </source>
</evidence>
<feature type="domain" description="Glycoside hydrolase family 31 TIM barrel" evidence="3">
    <location>
        <begin position="194"/>
        <end position="513"/>
    </location>
</feature>
<dbReference type="Pfam" id="PF01055">
    <property type="entry name" value="Glyco_hydro_31_2nd"/>
    <property type="match status" value="1"/>
</dbReference>
<dbReference type="Gene3D" id="3.20.20.80">
    <property type="entry name" value="Glycosidases"/>
    <property type="match status" value="1"/>
</dbReference>
<dbReference type="PANTHER" id="PTHR22762:SF89">
    <property type="entry name" value="ALPHA-XYLOSIDASE"/>
    <property type="match status" value="1"/>
</dbReference>
<dbReference type="InterPro" id="IPR013780">
    <property type="entry name" value="Glyco_hydro_b"/>
</dbReference>
<evidence type="ECO:0008006" key="6">
    <source>
        <dbReference type="Google" id="ProtNLM"/>
    </source>
</evidence>
<dbReference type="AlphaFoldDB" id="A0A7S2QN41"/>
<keyword evidence="2" id="KW-0378">Hydrolase</keyword>
<reference evidence="5" key="1">
    <citation type="submission" date="2021-01" db="EMBL/GenBank/DDBJ databases">
        <authorList>
            <person name="Corre E."/>
            <person name="Pelletier E."/>
            <person name="Niang G."/>
            <person name="Scheremetjew M."/>
            <person name="Finn R."/>
            <person name="Kale V."/>
            <person name="Holt S."/>
            <person name="Cochrane G."/>
            <person name="Meng A."/>
            <person name="Brown T."/>
            <person name="Cohen L."/>
        </authorList>
    </citation>
    <scope>NUCLEOTIDE SEQUENCE</scope>
    <source>
        <strain evidence="5">RCC3387</strain>
    </source>
</reference>
<dbReference type="GO" id="GO:0005975">
    <property type="term" value="P:carbohydrate metabolic process"/>
    <property type="evidence" value="ECO:0007669"/>
    <property type="project" value="InterPro"/>
</dbReference>
<dbReference type="SUPFAM" id="SSF51445">
    <property type="entry name" value="(Trans)glycosidases"/>
    <property type="match status" value="1"/>
</dbReference>
<comment type="similarity">
    <text evidence="1 2">Belongs to the glycosyl hydrolase 31 family.</text>
</comment>
<dbReference type="PANTHER" id="PTHR22762">
    <property type="entry name" value="ALPHA-GLUCOSIDASE"/>
    <property type="match status" value="1"/>
</dbReference>
<feature type="domain" description="Glycosyl hydrolase family 31 C-terminal" evidence="4">
    <location>
        <begin position="521"/>
        <end position="624"/>
    </location>
</feature>
<name>A0A7S2QN41_9DINO</name>
<evidence type="ECO:0000256" key="2">
    <source>
        <dbReference type="RuleBase" id="RU361185"/>
    </source>
</evidence>
<dbReference type="InterPro" id="IPR048395">
    <property type="entry name" value="Glyco_hydro_31_C"/>
</dbReference>
<protein>
    <recommendedName>
        <fullName evidence="6">DUF5110 domain-containing protein</fullName>
    </recommendedName>
</protein>
<organism evidence="5">
    <name type="scientific">Zooxanthella nutricula</name>
    <dbReference type="NCBI Taxonomy" id="1333877"/>
    <lineage>
        <taxon>Eukaryota</taxon>
        <taxon>Sar</taxon>
        <taxon>Alveolata</taxon>
        <taxon>Dinophyceae</taxon>
        <taxon>Peridiniales</taxon>
        <taxon>Peridiniales incertae sedis</taxon>
        <taxon>Zooxanthella</taxon>
    </lineage>
</organism>
<evidence type="ECO:0000256" key="1">
    <source>
        <dbReference type="ARBA" id="ARBA00007806"/>
    </source>
</evidence>
<evidence type="ECO:0000259" key="3">
    <source>
        <dbReference type="Pfam" id="PF01055"/>
    </source>
</evidence>